<dbReference type="EMBL" id="LXWW01000085">
    <property type="protein sequence ID" value="OAO16384.1"/>
    <property type="molecule type" value="Genomic_DNA"/>
</dbReference>
<dbReference type="Proteomes" id="UP000078348">
    <property type="component" value="Unassembled WGS sequence"/>
</dbReference>
<proteinExistence type="predicted"/>
<organism evidence="1 2">
    <name type="scientific">Blastocystis sp. subtype 1 (strain ATCC 50177 / NandII)</name>
    <dbReference type="NCBI Taxonomy" id="478820"/>
    <lineage>
        <taxon>Eukaryota</taxon>
        <taxon>Sar</taxon>
        <taxon>Stramenopiles</taxon>
        <taxon>Bigyra</taxon>
        <taxon>Opalozoa</taxon>
        <taxon>Opalinata</taxon>
        <taxon>Blastocystidae</taxon>
        <taxon>Blastocystis</taxon>
    </lineage>
</organism>
<protein>
    <submittedName>
        <fullName evidence="1">Uncharacterized protein</fullName>
    </submittedName>
</protein>
<sequence>MYNPQNQMAGAPGQSAMNAGYQAGSAAYNPGMTNYTAYQSQQYMQRPNPQQTMGAATNQPAQGTMPVQQSAQQIRPPNPNVQKSQILAPYIPAVKPMQMPTGQNYYLLPAEEIQKMLQQNANIIRKFITDVNSGKLIDVTEYSGLHTSVYLLSLFTKSKDGNPSKVSVPVSTYQTLIKKMRQVEYQAQQQQQQQQL</sequence>
<keyword evidence="2" id="KW-1185">Reference proteome</keyword>
<evidence type="ECO:0000313" key="2">
    <source>
        <dbReference type="Proteomes" id="UP000078348"/>
    </source>
</evidence>
<evidence type="ECO:0000313" key="1">
    <source>
        <dbReference type="EMBL" id="OAO16384.1"/>
    </source>
</evidence>
<reference evidence="1 2" key="1">
    <citation type="submission" date="2016-05" db="EMBL/GenBank/DDBJ databases">
        <title>Nuclear genome of Blastocystis sp. subtype 1 NandII.</title>
        <authorList>
            <person name="Gentekaki E."/>
            <person name="Curtis B."/>
            <person name="Stairs C."/>
            <person name="Eme L."/>
            <person name="Herman E."/>
            <person name="Klimes V."/>
            <person name="Arias M.C."/>
            <person name="Elias M."/>
            <person name="Hilliou F."/>
            <person name="Klute M."/>
            <person name="Malik S.-B."/>
            <person name="Pightling A."/>
            <person name="Rachubinski R."/>
            <person name="Salas D."/>
            <person name="Schlacht A."/>
            <person name="Suga H."/>
            <person name="Archibald J."/>
            <person name="Ball S.G."/>
            <person name="Clark G."/>
            <person name="Dacks J."/>
            <person name="Van Der Giezen M."/>
            <person name="Tsaousis A."/>
            <person name="Roger A."/>
        </authorList>
    </citation>
    <scope>NUCLEOTIDE SEQUENCE [LARGE SCALE GENOMIC DNA]</scope>
    <source>
        <strain evidence="2">ATCC 50177 / NandII</strain>
    </source>
</reference>
<accession>A0A196SKD5</accession>
<dbReference type="AlphaFoldDB" id="A0A196SKD5"/>
<name>A0A196SKD5_BLAHN</name>
<gene>
    <name evidence="1" type="ORF">AV274_1915</name>
</gene>
<comment type="caution">
    <text evidence="1">The sequence shown here is derived from an EMBL/GenBank/DDBJ whole genome shotgun (WGS) entry which is preliminary data.</text>
</comment>